<sequence length="64" mass="7447">MAVVVVVELVQKRVRNKCQLYRSEEEASGQRCPSVWSWRGAIKLRRHILKRFAHSPSLLSRGSR</sequence>
<name>A0A5B7IQ85_PORTR</name>
<accession>A0A5B7IQ85</accession>
<evidence type="ECO:0000313" key="2">
    <source>
        <dbReference type="Proteomes" id="UP000324222"/>
    </source>
</evidence>
<dbReference type="AlphaFoldDB" id="A0A5B7IQ85"/>
<dbReference type="Proteomes" id="UP000324222">
    <property type="component" value="Unassembled WGS sequence"/>
</dbReference>
<proteinExistence type="predicted"/>
<evidence type="ECO:0000313" key="1">
    <source>
        <dbReference type="EMBL" id="MPC84553.1"/>
    </source>
</evidence>
<protein>
    <submittedName>
        <fullName evidence="1">Uncharacterized protein</fullName>
    </submittedName>
</protein>
<dbReference type="EMBL" id="VSRR010065749">
    <property type="protein sequence ID" value="MPC84553.1"/>
    <property type="molecule type" value="Genomic_DNA"/>
</dbReference>
<reference evidence="1 2" key="1">
    <citation type="submission" date="2019-05" db="EMBL/GenBank/DDBJ databases">
        <title>Another draft genome of Portunus trituberculatus and its Hox gene families provides insights of decapod evolution.</title>
        <authorList>
            <person name="Jeong J.-H."/>
            <person name="Song I."/>
            <person name="Kim S."/>
            <person name="Choi T."/>
            <person name="Kim D."/>
            <person name="Ryu S."/>
            <person name="Kim W."/>
        </authorList>
    </citation>
    <scope>NUCLEOTIDE SEQUENCE [LARGE SCALE GENOMIC DNA]</scope>
    <source>
        <tissue evidence="1">Muscle</tissue>
    </source>
</reference>
<comment type="caution">
    <text evidence="1">The sequence shown here is derived from an EMBL/GenBank/DDBJ whole genome shotgun (WGS) entry which is preliminary data.</text>
</comment>
<gene>
    <name evidence="1" type="ORF">E2C01_079293</name>
</gene>
<keyword evidence="2" id="KW-1185">Reference proteome</keyword>
<organism evidence="1 2">
    <name type="scientific">Portunus trituberculatus</name>
    <name type="common">Swimming crab</name>
    <name type="synonym">Neptunus trituberculatus</name>
    <dbReference type="NCBI Taxonomy" id="210409"/>
    <lineage>
        <taxon>Eukaryota</taxon>
        <taxon>Metazoa</taxon>
        <taxon>Ecdysozoa</taxon>
        <taxon>Arthropoda</taxon>
        <taxon>Crustacea</taxon>
        <taxon>Multicrustacea</taxon>
        <taxon>Malacostraca</taxon>
        <taxon>Eumalacostraca</taxon>
        <taxon>Eucarida</taxon>
        <taxon>Decapoda</taxon>
        <taxon>Pleocyemata</taxon>
        <taxon>Brachyura</taxon>
        <taxon>Eubrachyura</taxon>
        <taxon>Portunoidea</taxon>
        <taxon>Portunidae</taxon>
        <taxon>Portuninae</taxon>
        <taxon>Portunus</taxon>
    </lineage>
</organism>